<evidence type="ECO:0000259" key="9">
    <source>
        <dbReference type="Pfam" id="PF24817"/>
    </source>
</evidence>
<dbReference type="SUPFAM" id="SSF50978">
    <property type="entry name" value="WD40 repeat-like"/>
    <property type="match status" value="1"/>
</dbReference>
<dbReference type="PROSITE" id="PS50082">
    <property type="entry name" value="WD_REPEATS_2"/>
    <property type="match status" value="3"/>
</dbReference>
<dbReference type="InterPro" id="IPR057646">
    <property type="entry name" value="WD40_WDHD1_1st"/>
</dbReference>
<name>A0A8T2R7C9_CERRI</name>
<keyword evidence="2 5" id="KW-0853">WD repeat</keyword>
<feature type="compositionally biased region" description="Basic and acidic residues" evidence="6">
    <location>
        <begin position="975"/>
        <end position="988"/>
    </location>
</feature>
<evidence type="ECO:0000256" key="1">
    <source>
        <dbReference type="ARBA" id="ARBA00004123"/>
    </source>
</evidence>
<comment type="subcellular location">
    <subcellularLocation>
        <location evidence="1">Nucleus</location>
    </subcellularLocation>
</comment>
<accession>A0A8T2R7C9</accession>
<feature type="repeat" description="WD" evidence="5">
    <location>
        <begin position="157"/>
        <end position="198"/>
    </location>
</feature>
<dbReference type="GO" id="GO:0000278">
    <property type="term" value="P:mitotic cell cycle"/>
    <property type="evidence" value="ECO:0007669"/>
    <property type="project" value="TreeGrafter"/>
</dbReference>
<dbReference type="CDD" id="cd00200">
    <property type="entry name" value="WD40"/>
    <property type="match status" value="1"/>
</dbReference>
<feature type="compositionally biased region" description="Polar residues" evidence="6">
    <location>
        <begin position="913"/>
        <end position="925"/>
    </location>
</feature>
<keyword evidence="3" id="KW-0677">Repeat</keyword>
<feature type="domain" description="WDHD1 first WD40" evidence="9">
    <location>
        <begin position="31"/>
        <end position="322"/>
    </location>
</feature>
<feature type="compositionally biased region" description="Basic residues" evidence="6">
    <location>
        <begin position="989"/>
        <end position="999"/>
    </location>
</feature>
<evidence type="ECO:0008006" key="12">
    <source>
        <dbReference type="Google" id="ProtNLM"/>
    </source>
</evidence>
<dbReference type="SMART" id="SM00320">
    <property type="entry name" value="WD40"/>
    <property type="match status" value="5"/>
</dbReference>
<dbReference type="PANTHER" id="PTHR19932">
    <property type="entry name" value="WD REPEAT AND HMG-BOX DNA BINDING PROTEIN"/>
    <property type="match status" value="1"/>
</dbReference>
<dbReference type="OMA" id="RYAHTNG"/>
<dbReference type="Gene3D" id="2.130.10.10">
    <property type="entry name" value="YVTN repeat-like/Quinoprotein amine dehydrogenase"/>
    <property type="match status" value="2"/>
</dbReference>
<dbReference type="InterPro" id="IPR036322">
    <property type="entry name" value="WD40_repeat_dom_sf"/>
</dbReference>
<dbReference type="PANTHER" id="PTHR19932:SF10">
    <property type="entry name" value="WD REPEAT AND HMG-BOX DNA-BINDING PROTEIN 1"/>
    <property type="match status" value="1"/>
</dbReference>
<dbReference type="InterPro" id="IPR022100">
    <property type="entry name" value="WDHD1/CFT4_beta-prop_2nd"/>
</dbReference>
<dbReference type="GO" id="GO:0006261">
    <property type="term" value="P:DNA-templated DNA replication"/>
    <property type="evidence" value="ECO:0007669"/>
    <property type="project" value="TreeGrafter"/>
</dbReference>
<dbReference type="PROSITE" id="PS00678">
    <property type="entry name" value="WD_REPEATS_1"/>
    <property type="match status" value="1"/>
</dbReference>
<reference evidence="10" key="1">
    <citation type="submission" date="2021-08" db="EMBL/GenBank/DDBJ databases">
        <title>WGS assembly of Ceratopteris richardii.</title>
        <authorList>
            <person name="Marchant D.B."/>
            <person name="Chen G."/>
            <person name="Jenkins J."/>
            <person name="Shu S."/>
            <person name="Leebens-Mack J."/>
            <person name="Grimwood J."/>
            <person name="Schmutz J."/>
            <person name="Soltis P."/>
            <person name="Soltis D."/>
            <person name="Chen Z.-H."/>
        </authorList>
    </citation>
    <scope>NUCLEOTIDE SEQUENCE</scope>
    <source>
        <strain evidence="10">Whitten #5841</strain>
        <tissue evidence="10">Leaf</tissue>
    </source>
</reference>
<keyword evidence="11" id="KW-1185">Reference proteome</keyword>
<organism evidence="10 11">
    <name type="scientific">Ceratopteris richardii</name>
    <name type="common">Triangle waterfern</name>
    <dbReference type="NCBI Taxonomy" id="49495"/>
    <lineage>
        <taxon>Eukaryota</taxon>
        <taxon>Viridiplantae</taxon>
        <taxon>Streptophyta</taxon>
        <taxon>Embryophyta</taxon>
        <taxon>Tracheophyta</taxon>
        <taxon>Polypodiopsida</taxon>
        <taxon>Polypodiidae</taxon>
        <taxon>Polypodiales</taxon>
        <taxon>Pteridineae</taxon>
        <taxon>Pteridaceae</taxon>
        <taxon>Parkerioideae</taxon>
        <taxon>Ceratopteris</taxon>
    </lineage>
</organism>
<dbReference type="GO" id="GO:0043596">
    <property type="term" value="C:nuclear replication fork"/>
    <property type="evidence" value="ECO:0007669"/>
    <property type="project" value="TreeGrafter"/>
</dbReference>
<evidence type="ECO:0000259" key="8">
    <source>
        <dbReference type="Pfam" id="PF20946"/>
    </source>
</evidence>
<evidence type="ECO:0000256" key="3">
    <source>
        <dbReference type="ARBA" id="ARBA00022737"/>
    </source>
</evidence>
<dbReference type="AlphaFoldDB" id="A0A8T2R7C9"/>
<feature type="region of interest" description="Disordered" evidence="6">
    <location>
        <begin position="881"/>
        <end position="999"/>
    </location>
</feature>
<dbReference type="EMBL" id="CM035434">
    <property type="protein sequence ID" value="KAH7291608.1"/>
    <property type="molecule type" value="Genomic_DNA"/>
</dbReference>
<feature type="domain" description="WDHD1/CFT4 second beta-propeller" evidence="7">
    <location>
        <begin position="430"/>
        <end position="714"/>
    </location>
</feature>
<evidence type="ECO:0000313" key="11">
    <source>
        <dbReference type="Proteomes" id="UP000825935"/>
    </source>
</evidence>
<feature type="compositionally biased region" description="Polar residues" evidence="6">
    <location>
        <begin position="881"/>
        <end position="898"/>
    </location>
</feature>
<feature type="domain" description="WDHD1/CFT4 helical bundle" evidence="8">
    <location>
        <begin position="723"/>
        <end position="823"/>
    </location>
</feature>
<evidence type="ECO:0000256" key="2">
    <source>
        <dbReference type="ARBA" id="ARBA00022574"/>
    </source>
</evidence>
<proteinExistence type="predicted"/>
<feature type="repeat" description="WD" evidence="5">
    <location>
        <begin position="251"/>
        <end position="292"/>
    </location>
</feature>
<dbReference type="OrthoDB" id="427368at2759"/>
<dbReference type="Proteomes" id="UP000825935">
    <property type="component" value="Chromosome 29"/>
</dbReference>
<dbReference type="Pfam" id="PF12341">
    <property type="entry name" value="Mcl1_mid"/>
    <property type="match status" value="1"/>
</dbReference>
<dbReference type="GO" id="GO:0003682">
    <property type="term" value="F:chromatin binding"/>
    <property type="evidence" value="ECO:0007669"/>
    <property type="project" value="TreeGrafter"/>
</dbReference>
<evidence type="ECO:0000313" key="10">
    <source>
        <dbReference type="EMBL" id="KAH7291608.1"/>
    </source>
</evidence>
<feature type="region of interest" description="Disordered" evidence="6">
    <location>
        <begin position="352"/>
        <end position="386"/>
    </location>
</feature>
<evidence type="ECO:0000259" key="7">
    <source>
        <dbReference type="Pfam" id="PF12341"/>
    </source>
</evidence>
<dbReference type="PROSITE" id="PS50294">
    <property type="entry name" value="WD_REPEATS_REGION"/>
    <property type="match status" value="2"/>
</dbReference>
<evidence type="ECO:0000256" key="6">
    <source>
        <dbReference type="SAM" id="MobiDB-lite"/>
    </source>
</evidence>
<feature type="repeat" description="WD" evidence="5">
    <location>
        <begin position="73"/>
        <end position="114"/>
    </location>
</feature>
<feature type="compositionally biased region" description="Acidic residues" evidence="6">
    <location>
        <begin position="354"/>
        <end position="365"/>
    </location>
</feature>
<evidence type="ECO:0000256" key="4">
    <source>
        <dbReference type="ARBA" id="ARBA00023242"/>
    </source>
</evidence>
<evidence type="ECO:0000256" key="5">
    <source>
        <dbReference type="PROSITE-ProRule" id="PRU00221"/>
    </source>
</evidence>
<keyword evidence="4" id="KW-0539">Nucleus</keyword>
<protein>
    <recommendedName>
        <fullName evidence="12">Minichromosome loss protein Mcl1 middle region domain-containing protein</fullName>
    </recommendedName>
</protein>
<dbReference type="Pfam" id="PF20946">
    <property type="entry name" value="Ctf4_C"/>
    <property type="match status" value="1"/>
</dbReference>
<sequence length="999" mass="109141">MAKGRGLGGGGGKGVVMRDAETGNAASERGDGNCCIAWDTQDKHLIFSTSRSTLFIQFWPLSSSFSPTDIRRLSHHRSAITGLAVSPSGNSIASCSLDHSVKLFSYPEGDFQSNVTRFTLPIHCVAFSVTGSMLAAAGEDDGIKLISTIDSSIIRVFKGHNAPVVSLAFDPNNEFLGSSGSDGTIMCWSLSSGKRVHTIYHAAPNTDLNNMCRNGIAWHPKGDVLAVPGRKNGVDVVMYDRDTGEKVFSLKGGHSATVGVLMWSPNGKYLATAAGDNQVILWDADNRQDIDSQKFEAQICSLAWKHKGNALAVIDAYGKFGVWEPVVPSHMVLPNDDLMQPSAIDREELLHFTDDEERDGSEDDTNLSGPDRELDGSPVAARRVHKHKDAVEHVTLKKSSILEKNGLQPQNKHMHDLDGVFTTVPTMQSAFQPCSTKPNSGTRYFLTYNLIGCITSCQNEGLSHVEVEFHDTGRGVRVPAMTDYFGFSMAAMNESGSVFASPKKGEKSPSTILYRPFSSWASNSEWSMRFPAEEEVRAVALGSGWVAAATTSNYLRIFSEGGLQVAVLSLEGPIVTMVGHQELLAVATHAALPFTCGQQIIKFMVLNLNERVITMEGCLPLSPGSYLTWLGFSEAGKLSFYDSKGILRLQNKQYGGCWIPIFCSSKEVKGEDESIWMVGLNDMQIMCVICKYPNKEPQVSPKPILSIFKPVFPLAHSDLGAEDLENEFIIKSLHLAQMTDETAHPIDDEDQEEEILKLEADLDRCILRLIAAACKGDKLVKVVELTKKLTLDKSWKGAIKLVSAMKLPALAERLSSMYEERMNRESYQDQEPFVSHTLQNSQVLNPVPHSDLNPVYHQPASVAAVPKPASMVVREIDCNTQKAENSESKANVSLSKQKVASMEEKSAKAVSKNAITDMSTEQNSMKPKEDVNPSNTVQAEAVQRANNPFAKSVSNPFAKPPATADSQSAMSLLDSLKRMKNSENESKGRGRPNKSAKHS</sequence>
<dbReference type="Pfam" id="PF24817">
    <property type="entry name" value="WD40_WDHD1_1st"/>
    <property type="match status" value="1"/>
</dbReference>
<dbReference type="InterPro" id="IPR048591">
    <property type="entry name" value="WDHD1/CFT4_hel"/>
</dbReference>
<dbReference type="InterPro" id="IPR015943">
    <property type="entry name" value="WD40/YVTN_repeat-like_dom_sf"/>
</dbReference>
<dbReference type="InterPro" id="IPR001680">
    <property type="entry name" value="WD40_rpt"/>
</dbReference>
<comment type="caution">
    <text evidence="10">The sequence shown here is derived from an EMBL/GenBank/DDBJ whole genome shotgun (WGS) entry which is preliminary data.</text>
</comment>
<dbReference type="GO" id="GO:0006281">
    <property type="term" value="P:DNA repair"/>
    <property type="evidence" value="ECO:0007669"/>
    <property type="project" value="TreeGrafter"/>
</dbReference>
<dbReference type="InterPro" id="IPR019775">
    <property type="entry name" value="WD40_repeat_CS"/>
</dbReference>
<gene>
    <name evidence="10" type="ORF">KP509_29G024200</name>
</gene>